<name>A0A061HC56_9BASI</name>
<dbReference type="KEGG" id="pfp:PFL1_02834"/>
<feature type="transmembrane region" description="Helical" evidence="7">
    <location>
        <begin position="575"/>
        <end position="599"/>
    </location>
</feature>
<keyword evidence="4 7" id="KW-1133">Transmembrane helix</keyword>
<dbReference type="AlphaFoldDB" id="A0A061HC56"/>
<comment type="subcellular location">
    <subcellularLocation>
        <location evidence="1">Membrane</location>
        <topology evidence="1">Multi-pass membrane protein</topology>
    </subcellularLocation>
</comment>
<evidence type="ECO:0008006" key="10">
    <source>
        <dbReference type="Google" id="ProtNLM"/>
    </source>
</evidence>
<evidence type="ECO:0000256" key="6">
    <source>
        <dbReference type="SAM" id="MobiDB-lite"/>
    </source>
</evidence>
<gene>
    <name evidence="8" type="ORF">PFL1_02834</name>
</gene>
<dbReference type="SUPFAM" id="SSF53474">
    <property type="entry name" value="alpha/beta-Hydrolases"/>
    <property type="match status" value="1"/>
</dbReference>
<evidence type="ECO:0000256" key="5">
    <source>
        <dbReference type="ARBA" id="ARBA00023136"/>
    </source>
</evidence>
<dbReference type="InterPro" id="IPR029058">
    <property type="entry name" value="AB_hydrolase_fold"/>
</dbReference>
<dbReference type="OrthoDB" id="277931at2759"/>
<dbReference type="GeneID" id="19316948"/>
<feature type="region of interest" description="Disordered" evidence="6">
    <location>
        <begin position="328"/>
        <end position="383"/>
    </location>
</feature>
<dbReference type="eggNOG" id="KOG2385">
    <property type="taxonomic scope" value="Eukaryota"/>
</dbReference>
<protein>
    <recommendedName>
        <fullName evidence="10">DUF726-domain-containing protein</fullName>
    </recommendedName>
</protein>
<organism evidence="8 9">
    <name type="scientific">Pseudozyma flocculosa PF-1</name>
    <dbReference type="NCBI Taxonomy" id="1277687"/>
    <lineage>
        <taxon>Eukaryota</taxon>
        <taxon>Fungi</taxon>
        <taxon>Dikarya</taxon>
        <taxon>Basidiomycota</taxon>
        <taxon>Ustilaginomycotina</taxon>
        <taxon>Ustilaginomycetes</taxon>
        <taxon>Ustilaginales</taxon>
        <taxon>Ustilaginaceae</taxon>
        <taxon>Pseudozyma</taxon>
    </lineage>
</organism>
<evidence type="ECO:0000313" key="8">
    <source>
        <dbReference type="EMBL" id="EPQ29615.1"/>
    </source>
</evidence>
<feature type="compositionally biased region" description="Low complexity" evidence="6">
    <location>
        <begin position="340"/>
        <end position="352"/>
    </location>
</feature>
<reference evidence="8 9" key="1">
    <citation type="journal article" date="2013" name="Plant Cell">
        <title>The transition from a phytopathogenic smut ancestor to an anamorphic biocontrol agent deciphered by comparative whole-genome analysis.</title>
        <authorList>
            <person name="Lefebvre F."/>
            <person name="Joly D.L."/>
            <person name="Labbe C."/>
            <person name="Teichmann B."/>
            <person name="Linning R."/>
            <person name="Belzile F."/>
            <person name="Bakkeren G."/>
            <person name="Belanger R.R."/>
        </authorList>
    </citation>
    <scope>NUCLEOTIDE SEQUENCE [LARGE SCALE GENOMIC DNA]</scope>
    <source>
        <strain evidence="8 9">PF-1</strain>
    </source>
</reference>
<dbReference type="EMBL" id="KE361630">
    <property type="protein sequence ID" value="EPQ29615.1"/>
    <property type="molecule type" value="Genomic_DNA"/>
</dbReference>
<feature type="region of interest" description="Disordered" evidence="6">
    <location>
        <begin position="232"/>
        <end position="267"/>
    </location>
</feature>
<comment type="similarity">
    <text evidence="2">Belongs to the TMCO4 family.</text>
</comment>
<sequence length="895" mass="93885">MFSASSSTGGKKAKAKGQQLDLSTLESYSTRWSPHLRLAACIAVKYAVQRCVQRSEVLAAGSSSLASPPSASTTATQADAADGGLSSGAATELVKDWRDYGQKFLTATCQHLGVQEQTLPPEPIRLEDVLTAAQGRTVEGHPKAMPSDFEPEFETGSDHCRRFPKLALPIEGVDDGTGDGSDIAPVSDAEARRKEIDRAFRELDIETSSQRTRTASDASVQFTYDADAKELPDYLRPPELPKPEAAMTDGPQHGQGRGPPQTQEMHGALGESVVAPERIKGVIDTAGGQEIEIAHELLLIALGLGQFRAQDGSTTLFEQDMLFGDTELLPPAAEPKGRAPAESTPSATSANAQQPPPLPPRSGTSQQAAQTASPSSADQNEALTSVRSALTSIKANTITGWGKMSSASKDLIGSARPAGERKGPDRSGAPQAKNPAKPVKPSEICHYSARSRAIIFVAVAAMGINGSQVWQAEKVMAQTIFFIMSEGNRASTSKDGKDLLNDLRSGAAGQGVERSAWMNEHSGSVVEREKGNASWGKYAAMGAGFVGGGLIIGLTGGLAAPLIAPALVGLTGASFLATSGGIVLLGTLFGLGGGGLAGYKVERRLRGVSSFSFAELQTEARAAGVAIPSLHATICCSGLLLDEAEQVKPWEDIFSTARDGREAFAIQCEAEMMKEAGVGLRGYMMDQLLRSGGQKAAEEVLKRTALAGLAALTLPLTVFGAASATLDGVFVRAKTRAHKAGLILAETLRNEVQGHRPVVLVGTSLGAATILSALVELAKDSEANAHLVDSVFLISAPITPSPGTLKKVRSVVQRRFVNVFSTKDMVCGIAAWLGSGISLEELRAGKMPRVIGSRAIEGVAGVENINVSDLVGSHFEVNSPEKLEPVLRRCGLMED</sequence>
<feature type="transmembrane region" description="Helical" evidence="7">
    <location>
        <begin position="538"/>
        <end position="563"/>
    </location>
</feature>
<evidence type="ECO:0000256" key="4">
    <source>
        <dbReference type="ARBA" id="ARBA00022989"/>
    </source>
</evidence>
<feature type="compositionally biased region" description="Low complexity" evidence="6">
    <location>
        <begin position="365"/>
        <end position="379"/>
    </location>
</feature>
<dbReference type="PANTHER" id="PTHR17920">
    <property type="entry name" value="TRANSMEMBRANE AND COILED-COIL DOMAIN-CONTAINING PROTEIN 4 TMCO4"/>
    <property type="match status" value="1"/>
</dbReference>
<feature type="region of interest" description="Disordered" evidence="6">
    <location>
        <begin position="414"/>
        <end position="441"/>
    </location>
</feature>
<evidence type="ECO:0000256" key="3">
    <source>
        <dbReference type="ARBA" id="ARBA00022692"/>
    </source>
</evidence>
<proteinExistence type="inferred from homology"/>
<keyword evidence="5 7" id="KW-0472">Membrane</keyword>
<evidence type="ECO:0000313" key="9">
    <source>
        <dbReference type="Proteomes" id="UP000053664"/>
    </source>
</evidence>
<accession>A0A061HC56</accession>
<dbReference type="Proteomes" id="UP000053664">
    <property type="component" value="Unassembled WGS sequence"/>
</dbReference>
<dbReference type="GO" id="GO:0016020">
    <property type="term" value="C:membrane"/>
    <property type="evidence" value="ECO:0007669"/>
    <property type="project" value="UniProtKB-SubCell"/>
</dbReference>
<dbReference type="InterPro" id="IPR007941">
    <property type="entry name" value="DUF726"/>
</dbReference>
<dbReference type="RefSeq" id="XP_007878539.1">
    <property type="nucleotide sequence ID" value="XM_007880348.1"/>
</dbReference>
<feature type="region of interest" description="Disordered" evidence="6">
    <location>
        <begin position="62"/>
        <end position="85"/>
    </location>
</feature>
<evidence type="ECO:0000256" key="1">
    <source>
        <dbReference type="ARBA" id="ARBA00004141"/>
    </source>
</evidence>
<dbReference type="PANTHER" id="PTHR17920:SF23">
    <property type="entry name" value="DUF726-DOMAIN-CONTAINING PROTEIN"/>
    <property type="match status" value="1"/>
</dbReference>
<evidence type="ECO:0000256" key="7">
    <source>
        <dbReference type="SAM" id="Phobius"/>
    </source>
</evidence>
<feature type="compositionally biased region" description="Low complexity" evidence="6">
    <location>
        <begin position="250"/>
        <end position="263"/>
    </location>
</feature>
<dbReference type="HOGENOM" id="CLU_352729_0_0_1"/>
<evidence type="ECO:0000256" key="2">
    <source>
        <dbReference type="ARBA" id="ARBA00009824"/>
    </source>
</evidence>
<dbReference type="Pfam" id="PF05277">
    <property type="entry name" value="DUF726"/>
    <property type="match status" value="1"/>
</dbReference>
<keyword evidence="3 7" id="KW-0812">Transmembrane</keyword>